<gene>
    <name evidence="2" type="ordered locus">Namu_4594</name>
</gene>
<organism evidence="2 3">
    <name type="scientific">Nakamurella multipartita (strain ATCC 700099 / DSM 44233 / CIP 104796 / JCM 9543 / NBRC 105858 / Y-104)</name>
    <name type="common">Microsphaera multipartita</name>
    <dbReference type="NCBI Taxonomy" id="479431"/>
    <lineage>
        <taxon>Bacteria</taxon>
        <taxon>Bacillati</taxon>
        <taxon>Actinomycetota</taxon>
        <taxon>Actinomycetes</taxon>
        <taxon>Nakamurellales</taxon>
        <taxon>Nakamurellaceae</taxon>
        <taxon>Nakamurella</taxon>
    </lineage>
</organism>
<dbReference type="KEGG" id="nml:Namu_4594"/>
<dbReference type="InterPro" id="IPR041698">
    <property type="entry name" value="Methyltransf_25"/>
</dbReference>
<evidence type="ECO:0000313" key="3">
    <source>
        <dbReference type="Proteomes" id="UP000002218"/>
    </source>
</evidence>
<dbReference type="SUPFAM" id="SSF53335">
    <property type="entry name" value="S-adenosyl-L-methionine-dependent methyltransferases"/>
    <property type="match status" value="1"/>
</dbReference>
<dbReference type="RefSeq" id="WP_015749688.1">
    <property type="nucleotide sequence ID" value="NC_013235.1"/>
</dbReference>
<dbReference type="GO" id="GO:0008168">
    <property type="term" value="F:methyltransferase activity"/>
    <property type="evidence" value="ECO:0007669"/>
    <property type="project" value="UniProtKB-KW"/>
</dbReference>
<keyword evidence="3" id="KW-1185">Reference proteome</keyword>
<dbReference type="eggNOG" id="COG2226">
    <property type="taxonomic scope" value="Bacteria"/>
</dbReference>
<dbReference type="GO" id="GO:0032259">
    <property type="term" value="P:methylation"/>
    <property type="evidence" value="ECO:0007669"/>
    <property type="project" value="UniProtKB-KW"/>
</dbReference>
<dbReference type="PANTHER" id="PTHR44742">
    <property type="match status" value="1"/>
</dbReference>
<evidence type="ECO:0000259" key="1">
    <source>
        <dbReference type="Pfam" id="PF13649"/>
    </source>
</evidence>
<dbReference type="EMBL" id="CP001737">
    <property type="protein sequence ID" value="ACV80873.1"/>
    <property type="molecule type" value="Genomic_DNA"/>
</dbReference>
<dbReference type="CDD" id="cd02440">
    <property type="entry name" value="AdoMet_MTases"/>
    <property type="match status" value="1"/>
</dbReference>
<feature type="domain" description="Methyltransferase" evidence="1">
    <location>
        <begin position="62"/>
        <end position="157"/>
    </location>
</feature>
<dbReference type="InParanoid" id="C8X6X5"/>
<dbReference type="Gene3D" id="3.40.50.150">
    <property type="entry name" value="Vaccinia Virus protein VP39"/>
    <property type="match status" value="1"/>
</dbReference>
<evidence type="ECO:0000313" key="2">
    <source>
        <dbReference type="EMBL" id="ACV80873.1"/>
    </source>
</evidence>
<dbReference type="Proteomes" id="UP000002218">
    <property type="component" value="Chromosome"/>
</dbReference>
<dbReference type="InterPro" id="IPR029063">
    <property type="entry name" value="SAM-dependent_MTases_sf"/>
</dbReference>
<accession>C8X6X5</accession>
<dbReference type="STRING" id="479431.Namu_4594"/>
<dbReference type="HOGENOM" id="CLU_084171_0_0_11"/>
<protein>
    <submittedName>
        <fullName evidence="2">Methyltransferase type 11</fullName>
    </submittedName>
</protein>
<keyword evidence="2" id="KW-0808">Transferase</keyword>
<dbReference type="Pfam" id="PF13649">
    <property type="entry name" value="Methyltransf_25"/>
    <property type="match status" value="1"/>
</dbReference>
<proteinExistence type="predicted"/>
<sequence length="271" mass="29810">MSRVREFYEANTWQFLLVGSGQAIHRELHGPGVRGRAQALDFAHRLVDEQLDAVGVRDGGRVLDLGCGVGAAMRYLGARSRADLVGVTISGRQVRIARRIAARSADAARLRFVEADFCDLPADLGTFGLAYSIEAFIHAPAADRYLSQAAAVLAPGGRLVIIDDLLAEGADADEPSVQTVRRSWHYDSLLTGSALIRLADRAEFDLVEDTDLSGYQNLGRPRDRLIAAGQPLLRRAAPHHRWSQMLVGGHALQDVLQRGLLQHHRLVFRRR</sequence>
<reference evidence="3" key="1">
    <citation type="submission" date="2009-09" db="EMBL/GenBank/DDBJ databases">
        <title>The complete genome of Nakamurella multipartita DSM 44233.</title>
        <authorList>
            <consortium name="US DOE Joint Genome Institute (JGI-PGF)"/>
            <person name="Lucas S."/>
            <person name="Copeland A."/>
            <person name="Lapidus A."/>
            <person name="Glavina del Rio T."/>
            <person name="Dalin E."/>
            <person name="Tice H."/>
            <person name="Bruce D."/>
            <person name="Goodwin L."/>
            <person name="Pitluck S."/>
            <person name="Kyrpides N."/>
            <person name="Mavromatis K."/>
            <person name="Ivanova N."/>
            <person name="Ovchinnikova G."/>
            <person name="Sims D."/>
            <person name="Meincke L."/>
            <person name="Brettin T."/>
            <person name="Detter J.C."/>
            <person name="Han C."/>
            <person name="Larimer F."/>
            <person name="Land M."/>
            <person name="Hauser L."/>
            <person name="Markowitz V."/>
            <person name="Cheng J.-F."/>
            <person name="Hugenholtz P."/>
            <person name="Woyke T."/>
            <person name="Wu D."/>
            <person name="Klenk H.-P."/>
            <person name="Eisen J.A."/>
        </authorList>
    </citation>
    <scope>NUCLEOTIDE SEQUENCE [LARGE SCALE GENOMIC DNA]</scope>
    <source>
        <strain evidence="3">ATCC 700099 / DSM 44233 / CIP 104796 / JCM 9543 / NBRC 105858 / Y-104</strain>
    </source>
</reference>
<dbReference type="PANTHER" id="PTHR44742:SF2">
    <property type="entry name" value="24-METHYLENESTEROL C-METHYLTRANSFERASE 2"/>
    <property type="match status" value="1"/>
</dbReference>
<dbReference type="AlphaFoldDB" id="C8X6X5"/>
<keyword evidence="2" id="KW-0489">Methyltransferase</keyword>
<name>C8X6X5_NAKMY</name>
<reference evidence="2 3" key="2">
    <citation type="journal article" date="2010" name="Stand. Genomic Sci.">
        <title>Complete genome sequence of Nakamurella multipartita type strain (Y-104).</title>
        <authorList>
            <person name="Tice H."/>
            <person name="Mayilraj S."/>
            <person name="Sims D."/>
            <person name="Lapidus A."/>
            <person name="Nolan M."/>
            <person name="Lucas S."/>
            <person name="Glavina Del Rio T."/>
            <person name="Copeland A."/>
            <person name="Cheng J.F."/>
            <person name="Meincke L."/>
            <person name="Bruce D."/>
            <person name="Goodwin L."/>
            <person name="Pitluck S."/>
            <person name="Ivanova N."/>
            <person name="Mavromatis K."/>
            <person name="Ovchinnikova G."/>
            <person name="Pati A."/>
            <person name="Chen A."/>
            <person name="Palaniappan K."/>
            <person name="Land M."/>
            <person name="Hauser L."/>
            <person name="Chang Y.J."/>
            <person name="Jeffries C.D."/>
            <person name="Detter J.C."/>
            <person name="Brettin T."/>
            <person name="Rohde M."/>
            <person name="Goker M."/>
            <person name="Bristow J."/>
            <person name="Eisen J.A."/>
            <person name="Markowitz V."/>
            <person name="Hugenholtz P."/>
            <person name="Kyrpides N.C."/>
            <person name="Klenk H.P."/>
            <person name="Chen F."/>
        </authorList>
    </citation>
    <scope>NUCLEOTIDE SEQUENCE [LARGE SCALE GENOMIC DNA]</scope>
    <source>
        <strain evidence="3">ATCC 700099 / DSM 44233 / CIP 104796 / JCM 9543 / NBRC 105858 / Y-104</strain>
    </source>
</reference>